<evidence type="ECO:0000313" key="4">
    <source>
        <dbReference type="Proteomes" id="UP001615550"/>
    </source>
</evidence>
<reference evidence="3 4" key="1">
    <citation type="submission" date="2024-08" db="EMBL/GenBank/DDBJ databases">
        <title>Draft Genome Sequence of Legionella lytica strain DSB2004, Isolated From a Fire Sprinkler System.</title>
        <authorList>
            <person name="Everhart A.D."/>
            <person name="Kidane D.T."/>
            <person name="Farone A.L."/>
            <person name="Farone M.B."/>
        </authorList>
    </citation>
    <scope>NUCLEOTIDE SEQUENCE [LARGE SCALE GENOMIC DNA]</scope>
    <source>
        <strain evidence="3 4">DSB2004</strain>
    </source>
</reference>
<dbReference type="SMART" id="SM00248">
    <property type="entry name" value="ANK"/>
    <property type="match status" value="2"/>
</dbReference>
<dbReference type="SUPFAM" id="SSF48403">
    <property type="entry name" value="Ankyrin repeat"/>
    <property type="match status" value="1"/>
</dbReference>
<keyword evidence="1" id="KW-0040">ANK repeat</keyword>
<evidence type="ECO:0000256" key="2">
    <source>
        <dbReference type="SAM" id="MobiDB-lite"/>
    </source>
</evidence>
<accession>A0ABW8D2T8</accession>
<evidence type="ECO:0000256" key="1">
    <source>
        <dbReference type="PROSITE-ProRule" id="PRU00023"/>
    </source>
</evidence>
<dbReference type="Gene3D" id="1.25.40.20">
    <property type="entry name" value="Ankyrin repeat-containing domain"/>
    <property type="match status" value="1"/>
</dbReference>
<dbReference type="PROSITE" id="PS50088">
    <property type="entry name" value="ANK_REPEAT"/>
    <property type="match status" value="1"/>
</dbReference>
<protein>
    <recommendedName>
        <fullName evidence="5">Ankyrin repeats (3 copies)</fullName>
    </recommendedName>
</protein>
<dbReference type="Proteomes" id="UP001615550">
    <property type="component" value="Unassembled WGS sequence"/>
</dbReference>
<feature type="repeat" description="ANK" evidence="1">
    <location>
        <begin position="779"/>
        <end position="811"/>
    </location>
</feature>
<dbReference type="InterPro" id="IPR002110">
    <property type="entry name" value="Ankyrin_rpt"/>
</dbReference>
<dbReference type="EMBL" id="JBGORX010000001">
    <property type="protein sequence ID" value="MFJ1267007.1"/>
    <property type="molecule type" value="Genomic_DNA"/>
</dbReference>
<sequence length="1011" mass="113719">MGTLKKLGKVVKGTTTVVKGTAKVVVGTAKVTTKIVKGTAEFFANSSNSSEQLPQKPQATPSSSNNLLADTVASSSRPIPIDRSPSNFYKEQIILAGKTAAELKIILSGTNEAHKKNYQSLLEQNIECLVPTGEPLLTVPYSTKQLDSWTKRMLLISMVLNAATNREQLVQRLLEANISQHLHLQPPHPRDRSLLEALLASTFVSILVLNIQPSTAEHLRKMTGILFAACNAGLLTAPQTTQYVLTIMIHSDFGRWISPNHPENLADNELLHFWNNLAPYTLLTHALFMPVFLPQQNSRLQPLSNTTHKFIVDKLERQIVLLAQKAQPRLDPIDSLQLSHCLNYLRTTAWRQAELTPHFTELLQAPKHLAALDEKHQMDILITFLAQKECSPGECGRTECSREGCIIPYVFKRLDAHKSTTHQEPLKPLELMQIMGLNELALKCQIAFISQIAAQDTEYGRLLFIEFNSAHATSTLSVNEKIALIEYIHEEHPNLMDKTQSLTQKMTVYADNQEVDLFSGTAVQIIHRNQAPKSIRDEACVNLVHQIAMGNMVAVTPVIVGTTAGETDLQRSIYAYQFLLGNDSPDAACFKSLYDLILSQGHIQDIHETVPLWKPQILRLLIAFYQRPENILVPQFKFKRLFIETLQKQMLLLIRDERYSELTTELLDIAAHYDPELFKLLVLGMATLSVEEQMRCLIYVPHGPYSNVLFYVAAQHPALFKPVIESVLQHPNAEQVSALFNQETLHGETSLTLVSLLGSEEQLSQLIKLDVNINQLDTNLDTLLHHAIKGGNTYLAKKLLDKDADISTKNLQQMHALEIAIVYQPRLITPILFRLARLSLKEQTEYLLNLPDAFYDVVLDDSELTNVLITLSSFNHAPELNYMLTAMGLDTHLQKLGTQYLSMKEKSRTNVRYTEAASATKTLLVECMKAKITLFQNDAADDIKINAFKQRYNNAIETARTVLCHYREWGKWLACAALPVSVALYGLGLFSFKTKSEQALDELNQQVMRLH</sequence>
<comment type="caution">
    <text evidence="3">The sequence shown here is derived from an EMBL/GenBank/DDBJ whole genome shotgun (WGS) entry which is preliminary data.</text>
</comment>
<dbReference type="PROSITE" id="PS50297">
    <property type="entry name" value="ANK_REP_REGION"/>
    <property type="match status" value="1"/>
</dbReference>
<evidence type="ECO:0008006" key="5">
    <source>
        <dbReference type="Google" id="ProtNLM"/>
    </source>
</evidence>
<proteinExistence type="predicted"/>
<feature type="region of interest" description="Disordered" evidence="2">
    <location>
        <begin position="46"/>
        <end position="68"/>
    </location>
</feature>
<name>A0ABW8D2T8_9GAMM</name>
<gene>
    <name evidence="3" type="ORF">ACD661_00390</name>
</gene>
<dbReference type="InterPro" id="IPR036770">
    <property type="entry name" value="Ankyrin_rpt-contain_sf"/>
</dbReference>
<keyword evidence="4" id="KW-1185">Reference proteome</keyword>
<organism evidence="3 4">
    <name type="scientific">Legionella lytica</name>
    <dbReference type="NCBI Taxonomy" id="96232"/>
    <lineage>
        <taxon>Bacteria</taxon>
        <taxon>Pseudomonadati</taxon>
        <taxon>Pseudomonadota</taxon>
        <taxon>Gammaproteobacteria</taxon>
        <taxon>Legionellales</taxon>
        <taxon>Legionellaceae</taxon>
        <taxon>Legionella</taxon>
    </lineage>
</organism>
<evidence type="ECO:0000313" key="3">
    <source>
        <dbReference type="EMBL" id="MFJ1267007.1"/>
    </source>
</evidence>
<dbReference type="RefSeq" id="WP_400185487.1">
    <property type="nucleotide sequence ID" value="NZ_JBGORX010000001.1"/>
</dbReference>